<keyword evidence="6" id="KW-0472">Membrane</keyword>
<evidence type="ECO:0000256" key="5">
    <source>
        <dbReference type="SAM" id="MobiDB-lite"/>
    </source>
</evidence>
<evidence type="ECO:0000259" key="7">
    <source>
        <dbReference type="PROSITE" id="PS51910"/>
    </source>
</evidence>
<evidence type="ECO:0000256" key="6">
    <source>
        <dbReference type="SAM" id="Phobius"/>
    </source>
</evidence>
<feature type="domain" description="GH18" evidence="7">
    <location>
        <begin position="1"/>
        <end position="106"/>
    </location>
</feature>
<feature type="region of interest" description="Disordered" evidence="5">
    <location>
        <begin position="481"/>
        <end position="517"/>
    </location>
</feature>
<dbReference type="PROSITE" id="PS51910">
    <property type="entry name" value="GH18_2"/>
    <property type="match status" value="1"/>
</dbReference>
<keyword evidence="1 3" id="KW-0378">Hydrolase</keyword>
<name>A0ABQ9HZU4_9NEOP</name>
<dbReference type="InterPro" id="IPR001223">
    <property type="entry name" value="Glyco_hydro18_cat"/>
</dbReference>
<evidence type="ECO:0000256" key="1">
    <source>
        <dbReference type="ARBA" id="ARBA00022801"/>
    </source>
</evidence>
<keyword evidence="2 3" id="KW-0326">Glycosidase</keyword>
<dbReference type="Pfam" id="PF00704">
    <property type="entry name" value="Glyco_hydro_18"/>
    <property type="match status" value="1"/>
</dbReference>
<comment type="similarity">
    <text evidence="4">Belongs to the glycosyl hydrolase 18 family.</text>
</comment>
<feature type="transmembrane region" description="Helical" evidence="6">
    <location>
        <begin position="100"/>
        <end position="120"/>
    </location>
</feature>
<evidence type="ECO:0000313" key="8">
    <source>
        <dbReference type="EMBL" id="KAJ8889916.1"/>
    </source>
</evidence>
<dbReference type="PANTHER" id="PTHR11177:SF399">
    <property type="entry name" value="CHITINASE 6, ISOFORM C"/>
    <property type="match status" value="1"/>
</dbReference>
<dbReference type="PROSITE" id="PS01095">
    <property type="entry name" value="GH18_1"/>
    <property type="match status" value="1"/>
</dbReference>
<feature type="compositionally biased region" description="Low complexity" evidence="5">
    <location>
        <begin position="498"/>
        <end position="517"/>
    </location>
</feature>
<protein>
    <recommendedName>
        <fullName evidence="7">GH18 domain-containing protein</fullName>
    </recommendedName>
</protein>
<dbReference type="EMBL" id="JARBHB010000003">
    <property type="protein sequence ID" value="KAJ8889916.1"/>
    <property type="molecule type" value="Genomic_DNA"/>
</dbReference>
<evidence type="ECO:0000313" key="9">
    <source>
        <dbReference type="Proteomes" id="UP001159363"/>
    </source>
</evidence>
<dbReference type="InterPro" id="IPR001579">
    <property type="entry name" value="Glyco_hydro_18_chit_AS"/>
</dbReference>
<reference evidence="8 9" key="1">
    <citation type="submission" date="2023-02" db="EMBL/GenBank/DDBJ databases">
        <title>LHISI_Scaffold_Assembly.</title>
        <authorList>
            <person name="Stuart O.P."/>
            <person name="Cleave R."/>
            <person name="Magrath M.J.L."/>
            <person name="Mikheyev A.S."/>
        </authorList>
    </citation>
    <scope>NUCLEOTIDE SEQUENCE [LARGE SCALE GENOMIC DNA]</scope>
    <source>
        <strain evidence="8">Daus_M_001</strain>
        <tissue evidence="8">Leg muscle</tissue>
    </source>
</reference>
<dbReference type="InterPro" id="IPR050314">
    <property type="entry name" value="Glycosyl_Hydrlase_18"/>
</dbReference>
<comment type="caution">
    <text evidence="8">The sequence shown here is derived from an EMBL/GenBank/DDBJ whole genome shotgun (WGS) entry which is preliminary data.</text>
</comment>
<gene>
    <name evidence="8" type="ORF">PR048_009421</name>
</gene>
<dbReference type="Gene3D" id="3.20.20.80">
    <property type="entry name" value="Glycosidases"/>
    <property type="match status" value="2"/>
</dbReference>
<keyword evidence="6" id="KW-1133">Transmembrane helix</keyword>
<evidence type="ECO:0000256" key="3">
    <source>
        <dbReference type="RuleBase" id="RU000489"/>
    </source>
</evidence>
<proteinExistence type="inferred from homology"/>
<dbReference type="InterPro" id="IPR017853">
    <property type="entry name" value="GH"/>
</dbReference>
<keyword evidence="6" id="KW-0812">Transmembrane</keyword>
<dbReference type="Proteomes" id="UP001159363">
    <property type="component" value="Chromosome 3"/>
</dbReference>
<sequence length="517" mass="59701">MTGPWRRPRSNIVASLPRAGGYAKFTGLKTYNKELKTMLAIGGWNEGSARFSSLVADEERRTEFVKNVVRFLRQNRFDGLDLDWEYPAFRDGGKPRDRDNYALLVQVIIMVLYLRLWQVYTIPKEELQFIVKSDLPSLSTFLTRLECVLDVIFLKRVKPLLRFALDVRSGVIPITFGLGPHLREESRACRSQIRRARWSGAVFHRQLPYFNLKTWQQTEKGEAGPHFDQVHARRLSGHLWHCASRINPPGPDRQWRVLLPGLKSSEGVQSARASGFVIHPVTEVSSHVSFWPKRRAPARMAESAPQEFEKKDVQDRFEKWQERWDHYIDMKRNYLEAVPARWPFVPSAYARELTLTVQQRVQNILIIGTHPTNIVRKERFAFGHVVVCLTCICKVVGSIPAGCTEELREEFDREHSKTRRPRLLLTMAVPAGIEYIDKGYDVPKLNSQRDRATSYLVYGWDTEIKKLTEWWRKLTTARSTLRSAQSPSHRKRSYAQGTSKSSPSTTNTTSSPNRSYS</sequence>
<dbReference type="PANTHER" id="PTHR11177">
    <property type="entry name" value="CHITINASE"/>
    <property type="match status" value="1"/>
</dbReference>
<dbReference type="SUPFAM" id="SSF51445">
    <property type="entry name" value="(Trans)glycosidases"/>
    <property type="match status" value="2"/>
</dbReference>
<evidence type="ECO:0000256" key="4">
    <source>
        <dbReference type="RuleBase" id="RU004453"/>
    </source>
</evidence>
<accession>A0ABQ9HZU4</accession>
<organism evidence="8 9">
    <name type="scientific">Dryococelus australis</name>
    <dbReference type="NCBI Taxonomy" id="614101"/>
    <lineage>
        <taxon>Eukaryota</taxon>
        <taxon>Metazoa</taxon>
        <taxon>Ecdysozoa</taxon>
        <taxon>Arthropoda</taxon>
        <taxon>Hexapoda</taxon>
        <taxon>Insecta</taxon>
        <taxon>Pterygota</taxon>
        <taxon>Neoptera</taxon>
        <taxon>Polyneoptera</taxon>
        <taxon>Phasmatodea</taxon>
        <taxon>Verophasmatodea</taxon>
        <taxon>Anareolatae</taxon>
        <taxon>Phasmatidae</taxon>
        <taxon>Eurycanthinae</taxon>
        <taxon>Dryococelus</taxon>
    </lineage>
</organism>
<keyword evidence="9" id="KW-1185">Reference proteome</keyword>
<evidence type="ECO:0000256" key="2">
    <source>
        <dbReference type="ARBA" id="ARBA00023295"/>
    </source>
</evidence>